<gene>
    <name evidence="3" type="ORF">HDF17_000966</name>
</gene>
<feature type="domain" description="FHA" evidence="2">
    <location>
        <begin position="635"/>
        <end position="691"/>
    </location>
</feature>
<dbReference type="Proteomes" id="UP000589520">
    <property type="component" value="Unassembled WGS sequence"/>
</dbReference>
<dbReference type="SUPFAM" id="SSF49879">
    <property type="entry name" value="SMAD/FHA domain"/>
    <property type="match status" value="1"/>
</dbReference>
<dbReference type="GO" id="GO:0016787">
    <property type="term" value="F:hydrolase activity"/>
    <property type="evidence" value="ECO:0007669"/>
    <property type="project" value="InterPro"/>
</dbReference>
<sequence>MSAAIRLRDVFLSAVTVAVFATAGLTVHAQNKLSAAEVSSGWLALFDGSSGYGWDSSSGWGFGDQMLTSTMSSDRHIVTALPFGDFVLNFEYRLNATPSGAAVRIRAPHASDPADSGYRIPLGDTKPEWPAGSIVMRSKNTRPSPPLNAWHAVSIEANGGRIVVSIDGQQTAETTDESAKAGYIHFESTRGARLDLRNVYLKPLNTSSIFNGTDLSGWKSVPYSPKTGNGVGHEFAKMFGGGNGKPHTANWSVRGGAIHGESGPGSLESNNSYDDFVLQLSGGADFEEKKKDAFPVIYLRNEAGSTATGYPVGLGSKIGQIHGLAQPRRPIAGQGSMPQTVVAGGHVLGIYVNGVLETLYTDTRPEGATTKIGAKIKAGPLSIDMSDDVKSIDVHSVVIESIPHTFGGVVRAVSAAPPPTPTASAAASATPAQQSAALAAQTAQIAAALGAPTPQARQQVAEKMSQALKTSDPNEQMQLYDQVVRIDPSNAAAVQGYKEAAAKVAAQQQQTQQQETQAQQQVVSESDRDKQVAASLAEAQSSFLGGNIKGADAALHVAERLAPSNPLVGDLRSRINAALSLRHRLFFLGTSAGILALLGGGGLFWRARRQVRFPVLHVVNGLDQGRVYPVDRDVVRIGGIAQDGGQKNDIVIRDVEHMVSRFHCEVVKKDGNFFLVDTNSSNGTSVNGVAALPTKLVPLRKGSKIDLGGSTVLQFDFEKKKKA</sequence>
<dbReference type="InterPro" id="IPR000253">
    <property type="entry name" value="FHA_dom"/>
</dbReference>
<feature type="transmembrane region" description="Helical" evidence="1">
    <location>
        <begin position="585"/>
        <end position="605"/>
    </location>
</feature>
<dbReference type="EMBL" id="JACCCW010000001">
    <property type="protein sequence ID" value="NYF78679.1"/>
    <property type="molecule type" value="Genomic_DNA"/>
</dbReference>
<evidence type="ECO:0000256" key="1">
    <source>
        <dbReference type="SAM" id="Phobius"/>
    </source>
</evidence>
<dbReference type="InterPro" id="IPR010496">
    <property type="entry name" value="AL/BT2_dom"/>
</dbReference>
<dbReference type="Gene3D" id="2.60.120.560">
    <property type="entry name" value="Exo-inulinase, domain 1"/>
    <property type="match status" value="2"/>
</dbReference>
<reference evidence="3 4" key="1">
    <citation type="submission" date="2020-07" db="EMBL/GenBank/DDBJ databases">
        <title>Genomic Encyclopedia of Type Strains, Phase IV (KMG-V): Genome sequencing to study the core and pangenomes of soil and plant-associated prokaryotes.</title>
        <authorList>
            <person name="Whitman W."/>
        </authorList>
    </citation>
    <scope>NUCLEOTIDE SEQUENCE [LARGE SCALE GENOMIC DNA]</scope>
    <source>
        <strain evidence="3 4">X4EP2</strain>
    </source>
</reference>
<dbReference type="PROSITE" id="PS50006">
    <property type="entry name" value="FHA_DOMAIN"/>
    <property type="match status" value="1"/>
</dbReference>
<dbReference type="SMART" id="SM00240">
    <property type="entry name" value="FHA"/>
    <property type="match status" value="1"/>
</dbReference>
<dbReference type="PANTHER" id="PTHR23308">
    <property type="entry name" value="NUCLEAR INHIBITOR OF PROTEIN PHOSPHATASE-1"/>
    <property type="match status" value="1"/>
</dbReference>
<keyword evidence="4" id="KW-1185">Reference proteome</keyword>
<dbReference type="Gene3D" id="2.60.200.20">
    <property type="match status" value="1"/>
</dbReference>
<comment type="caution">
    <text evidence="3">The sequence shown here is derived from an EMBL/GenBank/DDBJ whole genome shotgun (WGS) entry which is preliminary data.</text>
</comment>
<dbReference type="RefSeq" id="WP_179488301.1">
    <property type="nucleotide sequence ID" value="NZ_JACCCW010000001.1"/>
</dbReference>
<evidence type="ECO:0000259" key="2">
    <source>
        <dbReference type="PROSITE" id="PS50006"/>
    </source>
</evidence>
<keyword evidence="1" id="KW-1133">Transmembrane helix</keyword>
<dbReference type="InterPro" id="IPR008984">
    <property type="entry name" value="SMAD_FHA_dom_sf"/>
</dbReference>
<name>A0A7Y9PF20_9BACT</name>
<proteinExistence type="predicted"/>
<keyword evidence="1" id="KW-0472">Membrane</keyword>
<evidence type="ECO:0000313" key="4">
    <source>
        <dbReference type="Proteomes" id="UP000589520"/>
    </source>
</evidence>
<protein>
    <recommendedName>
        <fullName evidence="2">FHA domain-containing protein</fullName>
    </recommendedName>
</protein>
<accession>A0A7Y9PF20</accession>
<dbReference type="AlphaFoldDB" id="A0A7Y9PF20"/>
<keyword evidence="1" id="KW-0812">Transmembrane</keyword>
<dbReference type="Pfam" id="PF06439">
    <property type="entry name" value="3keto-disac_hyd"/>
    <property type="match status" value="1"/>
</dbReference>
<dbReference type="CDD" id="cd00060">
    <property type="entry name" value="FHA"/>
    <property type="match status" value="1"/>
</dbReference>
<evidence type="ECO:0000313" key="3">
    <source>
        <dbReference type="EMBL" id="NYF78679.1"/>
    </source>
</evidence>
<dbReference type="InterPro" id="IPR050923">
    <property type="entry name" value="Cell_Proc_Reg/RNA_Proc"/>
</dbReference>
<dbReference type="Pfam" id="PF00498">
    <property type="entry name" value="FHA"/>
    <property type="match status" value="1"/>
</dbReference>
<organism evidence="3 4">
    <name type="scientific">Granulicella arctica</name>
    <dbReference type="NCBI Taxonomy" id="940613"/>
    <lineage>
        <taxon>Bacteria</taxon>
        <taxon>Pseudomonadati</taxon>
        <taxon>Acidobacteriota</taxon>
        <taxon>Terriglobia</taxon>
        <taxon>Terriglobales</taxon>
        <taxon>Acidobacteriaceae</taxon>
        <taxon>Granulicella</taxon>
    </lineage>
</organism>